<gene>
    <name evidence="2" type="ORF">HYALB_00004857</name>
</gene>
<keyword evidence="3" id="KW-1185">Reference proteome</keyword>
<feature type="compositionally biased region" description="Basic and acidic residues" evidence="1">
    <location>
        <begin position="123"/>
        <end position="132"/>
    </location>
</feature>
<protein>
    <submittedName>
        <fullName evidence="2">Uncharacterized protein</fullName>
    </submittedName>
</protein>
<feature type="compositionally biased region" description="Polar residues" evidence="1">
    <location>
        <begin position="133"/>
        <end position="142"/>
    </location>
</feature>
<dbReference type="EMBL" id="CAJVRM010000551">
    <property type="protein sequence ID" value="CAG8981990.1"/>
    <property type="molecule type" value="Genomic_DNA"/>
</dbReference>
<evidence type="ECO:0000313" key="2">
    <source>
        <dbReference type="EMBL" id="CAG8981990.1"/>
    </source>
</evidence>
<name>A0A9N9Q6T5_9HELO</name>
<reference evidence="2" key="1">
    <citation type="submission" date="2021-07" db="EMBL/GenBank/DDBJ databases">
        <authorList>
            <person name="Durling M."/>
        </authorList>
    </citation>
    <scope>NUCLEOTIDE SEQUENCE</scope>
</reference>
<dbReference type="Proteomes" id="UP000701801">
    <property type="component" value="Unassembled WGS sequence"/>
</dbReference>
<organism evidence="2 3">
    <name type="scientific">Hymenoscyphus albidus</name>
    <dbReference type="NCBI Taxonomy" id="595503"/>
    <lineage>
        <taxon>Eukaryota</taxon>
        <taxon>Fungi</taxon>
        <taxon>Dikarya</taxon>
        <taxon>Ascomycota</taxon>
        <taxon>Pezizomycotina</taxon>
        <taxon>Leotiomycetes</taxon>
        <taxon>Helotiales</taxon>
        <taxon>Helotiaceae</taxon>
        <taxon>Hymenoscyphus</taxon>
    </lineage>
</organism>
<proteinExistence type="predicted"/>
<accession>A0A9N9Q6T5</accession>
<dbReference type="OrthoDB" id="5398685at2759"/>
<dbReference type="AlphaFoldDB" id="A0A9N9Q6T5"/>
<feature type="region of interest" description="Disordered" evidence="1">
    <location>
        <begin position="123"/>
        <end position="156"/>
    </location>
</feature>
<evidence type="ECO:0000256" key="1">
    <source>
        <dbReference type="SAM" id="MobiDB-lite"/>
    </source>
</evidence>
<comment type="caution">
    <text evidence="2">The sequence shown here is derived from an EMBL/GenBank/DDBJ whole genome shotgun (WGS) entry which is preliminary data.</text>
</comment>
<feature type="compositionally biased region" description="Basic and acidic residues" evidence="1">
    <location>
        <begin position="143"/>
        <end position="156"/>
    </location>
</feature>
<evidence type="ECO:0000313" key="3">
    <source>
        <dbReference type="Proteomes" id="UP000701801"/>
    </source>
</evidence>
<sequence length="156" mass="16442">MIPQTLASTTPVTLFHCPPLSHSTIRVSLAHPIIPLGPLGVKTLDICCLLVLLIKLLRTSEEMSSSNGLSKDASSDAAASEADLAKAMAEILQGEKTAAALESNLDNLEKKIDDLLASFEESEHLKVEEANSKRSAPSGSDSKSPDHGGTIKDPKA</sequence>